<dbReference type="Proteomes" id="UP000230605">
    <property type="component" value="Chromosome 4"/>
</dbReference>
<organism evidence="1 2">
    <name type="scientific">Cercospora beticola</name>
    <name type="common">Sugarbeet leaf spot fungus</name>
    <dbReference type="NCBI Taxonomy" id="122368"/>
    <lineage>
        <taxon>Eukaryota</taxon>
        <taxon>Fungi</taxon>
        <taxon>Dikarya</taxon>
        <taxon>Ascomycota</taxon>
        <taxon>Pezizomycotina</taxon>
        <taxon>Dothideomycetes</taxon>
        <taxon>Dothideomycetidae</taxon>
        <taxon>Mycosphaerellales</taxon>
        <taxon>Mycosphaerellaceae</taxon>
        <taxon>Cercospora</taxon>
    </lineage>
</organism>
<proteinExistence type="predicted"/>
<comment type="caution">
    <text evidence="1">The sequence shown here is derived from an EMBL/GenBank/DDBJ whole genome shotgun (WGS) entry which is preliminary data.</text>
</comment>
<reference evidence="1 2" key="1">
    <citation type="submission" date="2015-10" db="EMBL/GenBank/DDBJ databases">
        <title>The cercosporin biosynthetic gene cluster was horizontally transferred to several fungal lineages and shown to be expanded in Cercospora beticola based on microsynteny with recipient genomes.</title>
        <authorList>
            <person name="De Jonge R."/>
            <person name="Ebert M.K."/>
            <person name="Suttle J.C."/>
            <person name="Jurick Ii W.M."/>
            <person name="Secor G.A."/>
            <person name="Thomma B.P."/>
            <person name="Van De Peer Y."/>
            <person name="Bolton M.D."/>
        </authorList>
    </citation>
    <scope>NUCLEOTIDE SEQUENCE [LARGE SCALE GENOMIC DNA]</scope>
    <source>
        <strain evidence="1 2">09-40</strain>
    </source>
</reference>
<evidence type="ECO:0000313" key="1">
    <source>
        <dbReference type="EMBL" id="PIA93208.1"/>
    </source>
</evidence>
<sequence length="316" mass="36697">MHSTMRKLTKACRRPLRPSLGRARSPGPRGIVSPRTATYYLSTSKLQFQSKDPRQRYTAGLRPVIDSTSYGCGLLPDLANGLTYMHKWGFVIYRGTYGDEEQWETAIRWLYKRTLNTLQSISRSQDELDQVWKQLDLTVIEDRNLLESAPLHTVRELHRKWVLESPEPVRGGPLPEHWMQKVEAGGGDSLTRSDRYTSGPPGFPRYGYFVYIDDDALESIIAFRGQKNAEKEAYVRVVQTYYLDEPRPLHYEGPDAEEEMAVLESAEEPVEGIRRYEVGWMKYRALYLMDLYTRLHDTCSWDIEYKRPPELAPYNC</sequence>
<gene>
    <name evidence="1" type="ORF">CB0940_05244</name>
</gene>
<accession>A0A2G5HKZ9</accession>
<dbReference type="EMBL" id="LKMD01000105">
    <property type="protein sequence ID" value="PIA93208.1"/>
    <property type="molecule type" value="Genomic_DNA"/>
</dbReference>
<protein>
    <submittedName>
        <fullName evidence="1">Uncharacterized protein</fullName>
    </submittedName>
</protein>
<dbReference type="AlphaFoldDB" id="A0A2G5HKZ9"/>
<dbReference type="OrthoDB" id="3625985at2759"/>
<evidence type="ECO:0000313" key="2">
    <source>
        <dbReference type="Proteomes" id="UP000230605"/>
    </source>
</evidence>
<name>A0A2G5HKZ9_CERBT</name>